<evidence type="ECO:0000313" key="2">
    <source>
        <dbReference type="Proteomes" id="UP000617340"/>
    </source>
</evidence>
<dbReference type="AlphaFoldDB" id="A0A834J1C5"/>
<gene>
    <name evidence="1" type="ORF">HZH68_016248</name>
</gene>
<sequence length="109" mass="12350">MVNQLMMRLSNVTEFPNRNLVATEVLLLMRGTLVLLTVTIPKNLALHVTRHLICQILKAAQEADAAHEFITNLANDGKPKQLNYRANLQLSTLSEDRKTNEKIFPLLSR</sequence>
<evidence type="ECO:0000313" key="1">
    <source>
        <dbReference type="EMBL" id="KAF7380383.1"/>
    </source>
</evidence>
<dbReference type="EMBL" id="JACSDZ010000023">
    <property type="protein sequence ID" value="KAF7380383.1"/>
    <property type="molecule type" value="Genomic_DNA"/>
</dbReference>
<accession>A0A834J1C5</accession>
<proteinExistence type="predicted"/>
<keyword evidence="2" id="KW-1185">Reference proteome</keyword>
<name>A0A834J1C5_VESGE</name>
<reference evidence="1" key="1">
    <citation type="journal article" date="2020" name="G3 (Bethesda)">
        <title>High-Quality Assemblies for Three Invasive Social Wasps from the &lt;i&gt;Vespula&lt;/i&gt; Genus.</title>
        <authorList>
            <person name="Harrop T.W.R."/>
            <person name="Guhlin J."/>
            <person name="McLaughlin G.M."/>
            <person name="Permina E."/>
            <person name="Stockwell P."/>
            <person name="Gilligan J."/>
            <person name="Le Lec M.F."/>
            <person name="Gruber M.A.M."/>
            <person name="Quinn O."/>
            <person name="Lovegrove M."/>
            <person name="Duncan E.J."/>
            <person name="Remnant E.J."/>
            <person name="Van Eeckhoven J."/>
            <person name="Graham B."/>
            <person name="Knapp R.A."/>
            <person name="Langford K.W."/>
            <person name="Kronenberg Z."/>
            <person name="Press M.O."/>
            <person name="Eacker S.M."/>
            <person name="Wilson-Rankin E.E."/>
            <person name="Purcell J."/>
            <person name="Lester P.J."/>
            <person name="Dearden P.K."/>
        </authorList>
    </citation>
    <scope>NUCLEOTIDE SEQUENCE</scope>
    <source>
        <strain evidence="1">Linc-1</strain>
    </source>
</reference>
<organism evidence="1 2">
    <name type="scientific">Vespula germanica</name>
    <name type="common">German yellow jacket</name>
    <name type="synonym">Paravespula germanica</name>
    <dbReference type="NCBI Taxonomy" id="30212"/>
    <lineage>
        <taxon>Eukaryota</taxon>
        <taxon>Metazoa</taxon>
        <taxon>Ecdysozoa</taxon>
        <taxon>Arthropoda</taxon>
        <taxon>Hexapoda</taxon>
        <taxon>Insecta</taxon>
        <taxon>Pterygota</taxon>
        <taxon>Neoptera</taxon>
        <taxon>Endopterygota</taxon>
        <taxon>Hymenoptera</taxon>
        <taxon>Apocrita</taxon>
        <taxon>Aculeata</taxon>
        <taxon>Vespoidea</taxon>
        <taxon>Vespidae</taxon>
        <taxon>Vespinae</taxon>
        <taxon>Vespula</taxon>
    </lineage>
</organism>
<dbReference type="Proteomes" id="UP000617340">
    <property type="component" value="Unassembled WGS sequence"/>
</dbReference>
<comment type="caution">
    <text evidence="1">The sequence shown here is derived from an EMBL/GenBank/DDBJ whole genome shotgun (WGS) entry which is preliminary data.</text>
</comment>
<protein>
    <submittedName>
        <fullName evidence="1">Uncharacterized protein</fullName>
    </submittedName>
</protein>